<evidence type="ECO:0000313" key="3">
    <source>
        <dbReference type="Proteomes" id="UP000184330"/>
    </source>
</evidence>
<proteinExistence type="predicted"/>
<reference evidence="2 3" key="1">
    <citation type="submission" date="2016-03" db="EMBL/GenBank/DDBJ databases">
        <authorList>
            <person name="Ploux O."/>
        </authorList>
    </citation>
    <scope>NUCLEOTIDE SEQUENCE [LARGE SCALE GENOMIC DNA]</scope>
    <source>
        <strain evidence="2 3">UAMH 11012</strain>
    </source>
</reference>
<feature type="region of interest" description="Disordered" evidence="1">
    <location>
        <begin position="121"/>
        <end position="163"/>
    </location>
</feature>
<protein>
    <submittedName>
        <fullName evidence="2">Uncharacterized protein</fullName>
    </submittedName>
</protein>
<evidence type="ECO:0000256" key="1">
    <source>
        <dbReference type="SAM" id="MobiDB-lite"/>
    </source>
</evidence>
<dbReference type="OrthoDB" id="3564072at2759"/>
<sequence length="163" mass="18314">MSAESVSAAAVPLTPKKLEEIAEYEKIVKFRDDILAGRHPRIKVKLPSASLSVIAINFRANYYKDLDVDPRTKEAGIERALKAKMVLYSPYSIDGKRKRKSKSESVRRRVERDYLRAIEAHQVPSDPPSANNTMLVGVLPPRAGHNNSAMSWREQVEAANRES</sequence>
<dbReference type="AlphaFoldDB" id="A0A1L7WS25"/>
<dbReference type="EMBL" id="FJOG01000006">
    <property type="protein sequence ID" value="CZR55562.1"/>
    <property type="molecule type" value="Genomic_DNA"/>
</dbReference>
<organism evidence="2 3">
    <name type="scientific">Phialocephala subalpina</name>
    <dbReference type="NCBI Taxonomy" id="576137"/>
    <lineage>
        <taxon>Eukaryota</taxon>
        <taxon>Fungi</taxon>
        <taxon>Dikarya</taxon>
        <taxon>Ascomycota</taxon>
        <taxon>Pezizomycotina</taxon>
        <taxon>Leotiomycetes</taxon>
        <taxon>Helotiales</taxon>
        <taxon>Mollisiaceae</taxon>
        <taxon>Phialocephala</taxon>
        <taxon>Phialocephala fortinii species complex</taxon>
    </lineage>
</organism>
<feature type="compositionally biased region" description="Basic and acidic residues" evidence="1">
    <location>
        <begin position="154"/>
        <end position="163"/>
    </location>
</feature>
<dbReference type="Proteomes" id="UP000184330">
    <property type="component" value="Unassembled WGS sequence"/>
</dbReference>
<gene>
    <name evidence="2" type="ORF">PAC_05450</name>
</gene>
<keyword evidence="3" id="KW-1185">Reference proteome</keyword>
<evidence type="ECO:0000313" key="2">
    <source>
        <dbReference type="EMBL" id="CZR55562.1"/>
    </source>
</evidence>
<accession>A0A1L7WS25</accession>
<name>A0A1L7WS25_9HELO</name>